<reference evidence="1 2" key="1">
    <citation type="submission" date="2021-10" db="EMBL/GenBank/DDBJ databases">
        <title>Anaerobic single-cell dispensing facilitates the cultivation of human gut bacteria.</title>
        <authorList>
            <person name="Afrizal A."/>
        </authorList>
    </citation>
    <scope>NUCLEOTIDE SEQUENCE [LARGE SCALE GENOMIC DNA]</scope>
    <source>
        <strain evidence="1 2">CLA-AA-H232</strain>
    </source>
</reference>
<proteinExistence type="predicted"/>
<protein>
    <submittedName>
        <fullName evidence="1">Uncharacterized protein</fullName>
    </submittedName>
</protein>
<organism evidence="1 2">
    <name type="scientific">Hominilimicola fabiformis</name>
    <dbReference type="NCBI Taxonomy" id="2885356"/>
    <lineage>
        <taxon>Bacteria</taxon>
        <taxon>Bacillati</taxon>
        <taxon>Bacillota</taxon>
        <taxon>Clostridia</taxon>
        <taxon>Eubacteriales</taxon>
        <taxon>Oscillospiraceae</taxon>
        <taxon>Hominilimicola</taxon>
    </lineage>
</organism>
<evidence type="ECO:0000313" key="1">
    <source>
        <dbReference type="EMBL" id="MCC2211204.1"/>
    </source>
</evidence>
<dbReference type="AlphaFoldDB" id="A0AAE3E0A8"/>
<gene>
    <name evidence="1" type="ORF">LKE05_10445</name>
</gene>
<dbReference type="Proteomes" id="UP001198242">
    <property type="component" value="Unassembled WGS sequence"/>
</dbReference>
<sequence>MLKIKFWRIENVLLMKVLEQGNEIKRGDFKFCASNGIKVTSISSPELTPAFINIRGRAKEYDDSIVPRECINAEEAKAMLARYIEAVKEYNTSLLRKSNDKDDIEIETVIAE</sequence>
<keyword evidence="2" id="KW-1185">Reference proteome</keyword>
<dbReference type="EMBL" id="JAJEQM010000014">
    <property type="protein sequence ID" value="MCC2211204.1"/>
    <property type="molecule type" value="Genomic_DNA"/>
</dbReference>
<evidence type="ECO:0000313" key="2">
    <source>
        <dbReference type="Proteomes" id="UP001198242"/>
    </source>
</evidence>
<name>A0AAE3E0A8_9FIRM</name>
<dbReference type="RefSeq" id="WP_308456817.1">
    <property type="nucleotide sequence ID" value="NZ_JAJEQM010000014.1"/>
</dbReference>
<accession>A0AAE3E0A8</accession>
<comment type="caution">
    <text evidence="1">The sequence shown here is derived from an EMBL/GenBank/DDBJ whole genome shotgun (WGS) entry which is preliminary data.</text>
</comment>